<organism evidence="3 4">
    <name type="scientific">Serratia nematodiphila</name>
    <dbReference type="NCBI Taxonomy" id="458197"/>
    <lineage>
        <taxon>Bacteria</taxon>
        <taxon>Pseudomonadati</taxon>
        <taxon>Pseudomonadota</taxon>
        <taxon>Gammaproteobacteria</taxon>
        <taxon>Enterobacterales</taxon>
        <taxon>Yersiniaceae</taxon>
        <taxon>Serratia</taxon>
    </lineage>
</organism>
<dbReference type="PANTHER" id="PTHR45947">
    <property type="entry name" value="SULFOQUINOVOSYL TRANSFERASE SQD2"/>
    <property type="match status" value="1"/>
</dbReference>
<gene>
    <name evidence="3" type="ORF">SAMN02927935_00445</name>
</gene>
<sequence>MKIMMINTLYHPYKVGGAEVSVQLLAEKLANMGHTVSVVTLHNKSERECKTINNVMVTYLPLSNVYWPYGGENVSPWKKIVWHAKDQYNFSMKHAVKEEIKNFLPDVVHTNNLGGFSISAWDAVKECKVKLVHTARDYYLFHPNSTLFKHGKVMSTSELSVRFFSFFKKWKSKAVFSFVGISRYISDLHTTNGFFNEDRCSVIYNPIEPLRFEDRESSTFRVGFIGRLTSDKGFDEYCRLADEYKNRADVKFYAAGRFNGDEGNAMKILAEKSNVELLGFIAVEEFMANVDAVILPTKWNEPFGRSVAECALSGKIVYTNFMGGISEIAAMSSNVRPLNSFKVEDTRTHKERSVVESFDIDNIAKRYVEVYNN</sequence>
<dbReference type="Pfam" id="PF13439">
    <property type="entry name" value="Glyco_transf_4"/>
    <property type="match status" value="1"/>
</dbReference>
<comment type="caution">
    <text evidence="3">The sequence shown here is derived from an EMBL/GenBank/DDBJ whole genome shotgun (WGS) entry which is preliminary data.</text>
</comment>
<protein>
    <submittedName>
        <fullName evidence="3">Glycosyltransferase involved in cell wall bisynthesis</fullName>
    </submittedName>
</protein>
<dbReference type="PANTHER" id="PTHR45947:SF3">
    <property type="entry name" value="SULFOQUINOVOSYL TRANSFERASE SQD2"/>
    <property type="match status" value="1"/>
</dbReference>
<dbReference type="EMBL" id="FMUT01000002">
    <property type="protein sequence ID" value="SCX90696.1"/>
    <property type="molecule type" value="Genomic_DNA"/>
</dbReference>
<evidence type="ECO:0000313" key="3">
    <source>
        <dbReference type="EMBL" id="SCX90696.1"/>
    </source>
</evidence>
<feature type="domain" description="Glycosyltransferase subfamily 4-like N-terminal" evidence="2">
    <location>
        <begin position="15"/>
        <end position="209"/>
    </location>
</feature>
<keyword evidence="4" id="KW-1185">Reference proteome</keyword>
<dbReference type="CDD" id="cd03823">
    <property type="entry name" value="GT4_ExpE7-like"/>
    <property type="match status" value="1"/>
</dbReference>
<dbReference type="InterPro" id="IPR028098">
    <property type="entry name" value="Glyco_trans_4-like_N"/>
</dbReference>
<dbReference type="Pfam" id="PF00534">
    <property type="entry name" value="Glycos_transf_1"/>
    <property type="match status" value="1"/>
</dbReference>
<name>A0A1G5BKS0_9GAMM</name>
<dbReference type="InterPro" id="IPR001296">
    <property type="entry name" value="Glyco_trans_1"/>
</dbReference>
<accession>A0A1G5BKS0</accession>
<dbReference type="SUPFAM" id="SSF53756">
    <property type="entry name" value="UDP-Glycosyltransferase/glycogen phosphorylase"/>
    <property type="match status" value="1"/>
</dbReference>
<feature type="domain" description="Glycosyl transferase family 1" evidence="1">
    <location>
        <begin position="219"/>
        <end position="331"/>
    </location>
</feature>
<dbReference type="Proteomes" id="UP000183031">
    <property type="component" value="Unassembled WGS sequence"/>
</dbReference>
<evidence type="ECO:0000313" key="4">
    <source>
        <dbReference type="Proteomes" id="UP000183031"/>
    </source>
</evidence>
<evidence type="ECO:0000259" key="1">
    <source>
        <dbReference type="Pfam" id="PF00534"/>
    </source>
</evidence>
<evidence type="ECO:0000259" key="2">
    <source>
        <dbReference type="Pfam" id="PF13439"/>
    </source>
</evidence>
<proteinExistence type="predicted"/>
<dbReference type="InterPro" id="IPR050194">
    <property type="entry name" value="Glycosyltransferase_grp1"/>
</dbReference>
<reference evidence="3 4" key="1">
    <citation type="submission" date="2016-10" db="EMBL/GenBank/DDBJ databases">
        <authorList>
            <person name="Varghese N."/>
            <person name="Submissions S."/>
        </authorList>
    </citation>
    <scope>NUCLEOTIDE SEQUENCE [LARGE SCALE GENOMIC DNA]</scope>
    <source>
        <strain evidence="3 4">CGMCC 1.6853</strain>
    </source>
</reference>
<dbReference type="Gene3D" id="3.40.50.2000">
    <property type="entry name" value="Glycogen Phosphorylase B"/>
    <property type="match status" value="2"/>
</dbReference>